<sequence length="224" mass="25734">MYLLHVRGIPSTYAPNQIQSTLRQHDCIFFTSGEYPQPTLPIRYRVHSDNMIVSSSRQGNTLNLRSQSDTKYTSLNGSEYLGVEKRASSFQRLCRMTCVDLALLTLIITTRGDQSQASNLLKQAQPRATVLQLFSLWPVDYFIREGSRLVWVTQADLVWCLLPHTTRLDHRLTSNVRADCSRRINLRRQVLEQSQQKCGQIKHHVLDILGVLNDKMVDLFSETN</sequence>
<protein>
    <submittedName>
        <fullName evidence="1">Uncharacterized protein</fullName>
    </submittedName>
</protein>
<evidence type="ECO:0000313" key="1">
    <source>
        <dbReference type="EMBL" id="KAK3787985.1"/>
    </source>
</evidence>
<reference evidence="1" key="1">
    <citation type="journal article" date="2023" name="G3 (Bethesda)">
        <title>A reference genome for the long-term kleptoplast-retaining sea slug Elysia crispata morphotype clarki.</title>
        <authorList>
            <person name="Eastman K.E."/>
            <person name="Pendleton A.L."/>
            <person name="Shaikh M.A."/>
            <person name="Suttiyut T."/>
            <person name="Ogas R."/>
            <person name="Tomko P."/>
            <person name="Gavelis G."/>
            <person name="Widhalm J.R."/>
            <person name="Wisecaver J.H."/>
        </authorList>
    </citation>
    <scope>NUCLEOTIDE SEQUENCE</scope>
    <source>
        <strain evidence="1">ECLA1</strain>
    </source>
</reference>
<comment type="caution">
    <text evidence="1">The sequence shown here is derived from an EMBL/GenBank/DDBJ whole genome shotgun (WGS) entry which is preliminary data.</text>
</comment>
<name>A0AAE1AHJ1_9GAST</name>
<keyword evidence="2" id="KW-1185">Reference proteome</keyword>
<accession>A0AAE1AHJ1</accession>
<proteinExistence type="predicted"/>
<evidence type="ECO:0000313" key="2">
    <source>
        <dbReference type="Proteomes" id="UP001283361"/>
    </source>
</evidence>
<dbReference type="EMBL" id="JAWDGP010001807">
    <property type="protein sequence ID" value="KAK3787985.1"/>
    <property type="molecule type" value="Genomic_DNA"/>
</dbReference>
<dbReference type="AlphaFoldDB" id="A0AAE1AHJ1"/>
<gene>
    <name evidence="1" type="ORF">RRG08_042273</name>
</gene>
<dbReference type="Proteomes" id="UP001283361">
    <property type="component" value="Unassembled WGS sequence"/>
</dbReference>
<organism evidence="1 2">
    <name type="scientific">Elysia crispata</name>
    <name type="common">lettuce slug</name>
    <dbReference type="NCBI Taxonomy" id="231223"/>
    <lineage>
        <taxon>Eukaryota</taxon>
        <taxon>Metazoa</taxon>
        <taxon>Spiralia</taxon>
        <taxon>Lophotrochozoa</taxon>
        <taxon>Mollusca</taxon>
        <taxon>Gastropoda</taxon>
        <taxon>Heterobranchia</taxon>
        <taxon>Euthyneura</taxon>
        <taxon>Panpulmonata</taxon>
        <taxon>Sacoglossa</taxon>
        <taxon>Placobranchoidea</taxon>
        <taxon>Plakobranchidae</taxon>
        <taxon>Elysia</taxon>
    </lineage>
</organism>